<dbReference type="EMBL" id="CACRXK020043997">
    <property type="protein sequence ID" value="CAB4045974.1"/>
    <property type="molecule type" value="Genomic_DNA"/>
</dbReference>
<evidence type="ECO:0000256" key="1">
    <source>
        <dbReference type="SAM" id="MobiDB-lite"/>
    </source>
</evidence>
<feature type="compositionally biased region" description="Polar residues" evidence="1">
    <location>
        <begin position="8"/>
        <end position="17"/>
    </location>
</feature>
<evidence type="ECO:0000313" key="3">
    <source>
        <dbReference type="Proteomes" id="UP001152795"/>
    </source>
</evidence>
<sequence>MDKEVSSDDATGQNSKESSPKKQLPEQLSQNLDEMIKKAKHGSDVTNKVNAADKFSSYTYKAEFADRSVAEIGWSLDVVKRVELIDSKLKLVEDLTDDLEITVTDMKEHWDDAFRRYISPMHYIAKCLESRIDDIREVACKQKIGNTQSKSTKCLKKITVLREIIQSLTEYQRESRHFKPLVYYDEECVDEEELPEEDDSEVIPSVQPAIFHGANKIQEMLDQRNQNMGNYDAKTSSHLSQGQQRRGPFAPRPFPPRKLNFARGEETSCDLDDKELPLAWRLPKKPLAAHLVVDINNLQKASAILKFTGDIRDYMNWRSCFLETVHYK</sequence>
<organism evidence="2 3">
    <name type="scientific">Paramuricea clavata</name>
    <name type="common">Red gorgonian</name>
    <name type="synonym">Violescent sea-whip</name>
    <dbReference type="NCBI Taxonomy" id="317549"/>
    <lineage>
        <taxon>Eukaryota</taxon>
        <taxon>Metazoa</taxon>
        <taxon>Cnidaria</taxon>
        <taxon>Anthozoa</taxon>
        <taxon>Octocorallia</taxon>
        <taxon>Malacalcyonacea</taxon>
        <taxon>Plexauridae</taxon>
        <taxon>Paramuricea</taxon>
    </lineage>
</organism>
<reference evidence="2" key="1">
    <citation type="submission" date="2020-04" db="EMBL/GenBank/DDBJ databases">
        <authorList>
            <person name="Alioto T."/>
            <person name="Alioto T."/>
            <person name="Gomez Garrido J."/>
        </authorList>
    </citation>
    <scope>NUCLEOTIDE SEQUENCE</scope>
    <source>
        <strain evidence="2">A484AB</strain>
    </source>
</reference>
<comment type="caution">
    <text evidence="2">The sequence shown here is derived from an EMBL/GenBank/DDBJ whole genome shotgun (WGS) entry which is preliminary data.</text>
</comment>
<feature type="region of interest" description="Disordered" evidence="1">
    <location>
        <begin position="233"/>
        <end position="257"/>
    </location>
</feature>
<dbReference type="Proteomes" id="UP001152795">
    <property type="component" value="Unassembled WGS sequence"/>
</dbReference>
<gene>
    <name evidence="2" type="ORF">PACLA_8A060089</name>
</gene>
<feature type="non-terminal residue" evidence="2">
    <location>
        <position position="328"/>
    </location>
</feature>
<dbReference type="AlphaFoldDB" id="A0A7D9MLU1"/>
<evidence type="ECO:0000313" key="2">
    <source>
        <dbReference type="EMBL" id="CAB4045974.1"/>
    </source>
</evidence>
<accession>A0A7D9MLU1</accession>
<keyword evidence="3" id="KW-1185">Reference proteome</keyword>
<proteinExistence type="predicted"/>
<feature type="region of interest" description="Disordered" evidence="1">
    <location>
        <begin position="1"/>
        <end position="28"/>
    </location>
</feature>
<name>A0A7D9MLU1_PARCT</name>
<protein>
    <submittedName>
        <fullName evidence="2">Uncharacterized protein</fullName>
    </submittedName>
</protein>